<reference evidence="3 4" key="1">
    <citation type="submission" date="2020-05" db="EMBL/GenBank/DDBJ databases">
        <title>Whole genome shotgun sequence of Streptomyces microflavus NBRC 13062.</title>
        <authorList>
            <person name="Komaki H."/>
            <person name="Tamura T."/>
        </authorList>
    </citation>
    <scope>NUCLEOTIDE SEQUENCE [LARGE SCALE GENOMIC DNA]</scope>
    <source>
        <strain evidence="3 4">NBRC 13062</strain>
    </source>
</reference>
<proteinExistence type="predicted"/>
<protein>
    <submittedName>
        <fullName evidence="3">Uncharacterized protein</fullName>
    </submittedName>
</protein>
<keyword evidence="2" id="KW-1133">Transmembrane helix</keyword>
<sequence>MAELTNALSMSPASVTELKGTETLDGAMILAILAVFGVLSIMLYALKGFLDQLPEFFASLRRAWEAWQELKRARRKARELEAAQREAARRRAARRETAEQQGSQSQPAA</sequence>
<organism evidence="3 4">
    <name type="scientific">Streptomyces microflavus</name>
    <name type="common">Streptomyces lipmanii</name>
    <dbReference type="NCBI Taxonomy" id="1919"/>
    <lineage>
        <taxon>Bacteria</taxon>
        <taxon>Bacillati</taxon>
        <taxon>Actinomycetota</taxon>
        <taxon>Actinomycetes</taxon>
        <taxon>Kitasatosporales</taxon>
        <taxon>Streptomycetaceae</taxon>
        <taxon>Streptomyces</taxon>
    </lineage>
</organism>
<evidence type="ECO:0000313" key="4">
    <source>
        <dbReference type="Proteomes" id="UP000498740"/>
    </source>
</evidence>
<keyword evidence="2" id="KW-0472">Membrane</keyword>
<feature type="transmembrane region" description="Helical" evidence="2">
    <location>
        <begin position="27"/>
        <end position="46"/>
    </location>
</feature>
<dbReference type="EMBL" id="BLWD01000001">
    <property type="protein sequence ID" value="GFN07538.1"/>
    <property type="molecule type" value="Genomic_DNA"/>
</dbReference>
<accession>A0A7J0CYQ8</accession>
<dbReference type="AlphaFoldDB" id="A0A7J0CYQ8"/>
<keyword evidence="2" id="KW-0812">Transmembrane</keyword>
<name>A0A7J0CYQ8_STRMI</name>
<evidence type="ECO:0000256" key="2">
    <source>
        <dbReference type="SAM" id="Phobius"/>
    </source>
</evidence>
<evidence type="ECO:0000313" key="3">
    <source>
        <dbReference type="EMBL" id="GFN07538.1"/>
    </source>
</evidence>
<dbReference type="Proteomes" id="UP000498740">
    <property type="component" value="Unassembled WGS sequence"/>
</dbReference>
<feature type="region of interest" description="Disordered" evidence="1">
    <location>
        <begin position="84"/>
        <end position="109"/>
    </location>
</feature>
<comment type="caution">
    <text evidence="3">The sequence shown here is derived from an EMBL/GenBank/DDBJ whole genome shotgun (WGS) entry which is preliminary data.</text>
</comment>
<gene>
    <name evidence="3" type="ORF">Smic_60940</name>
</gene>
<evidence type="ECO:0000256" key="1">
    <source>
        <dbReference type="SAM" id="MobiDB-lite"/>
    </source>
</evidence>
<feature type="compositionally biased region" description="Basic and acidic residues" evidence="1">
    <location>
        <begin position="84"/>
        <end position="98"/>
    </location>
</feature>
<dbReference type="RefSeq" id="WP_032757431.1">
    <property type="nucleotide sequence ID" value="NZ_BMUG01000004.1"/>
</dbReference>